<proteinExistence type="predicted"/>
<dbReference type="EMBL" id="FNON01000003">
    <property type="protein sequence ID" value="SDX76675.1"/>
    <property type="molecule type" value="Genomic_DNA"/>
</dbReference>
<feature type="region of interest" description="Disordered" evidence="1">
    <location>
        <begin position="1"/>
        <end position="55"/>
    </location>
</feature>
<accession>A0A1H3EDG7</accession>
<protein>
    <submittedName>
        <fullName evidence="2">Uncharacterized protein</fullName>
    </submittedName>
</protein>
<evidence type="ECO:0000313" key="2">
    <source>
        <dbReference type="EMBL" id="SDX76675.1"/>
    </source>
</evidence>
<feature type="compositionally biased region" description="Basic and acidic residues" evidence="1">
    <location>
        <begin position="43"/>
        <end position="55"/>
    </location>
</feature>
<keyword evidence="3" id="KW-1185">Reference proteome</keyword>
<dbReference type="RefSeq" id="WP_091289857.1">
    <property type="nucleotide sequence ID" value="NZ_FNON01000003.1"/>
</dbReference>
<evidence type="ECO:0000256" key="1">
    <source>
        <dbReference type="SAM" id="MobiDB-lite"/>
    </source>
</evidence>
<name>A0A1H3EDG7_9PSEU</name>
<evidence type="ECO:0000313" key="3">
    <source>
        <dbReference type="Proteomes" id="UP000199515"/>
    </source>
</evidence>
<reference evidence="2 3" key="1">
    <citation type="submission" date="2016-10" db="EMBL/GenBank/DDBJ databases">
        <authorList>
            <person name="de Groot N.N."/>
        </authorList>
    </citation>
    <scope>NUCLEOTIDE SEQUENCE [LARGE SCALE GENOMIC DNA]</scope>
    <source>
        <strain evidence="2 3">CPCC 202699</strain>
    </source>
</reference>
<dbReference type="STRING" id="589385.SAMN05421504_103764"/>
<gene>
    <name evidence="2" type="ORF">SAMN05421504_103764</name>
</gene>
<sequence>MYATFGKESGGGAAEEIRLRQVAGPGEKTLRLWENEPEGGGYRVDDDTPMRDAGERPSFASVLTFAGPASDAVKQAGDRAHRERVAPAMADFPGTVRVLGLWDPRARRQLVVVLTTSLESLEEGGKRIAELPLLPGEDPALLPGPDHVELYRVES</sequence>
<dbReference type="Proteomes" id="UP000199515">
    <property type="component" value="Unassembled WGS sequence"/>
</dbReference>
<dbReference type="OrthoDB" id="4552724at2"/>
<organism evidence="2 3">
    <name type="scientific">Amycolatopsis xylanica</name>
    <dbReference type="NCBI Taxonomy" id="589385"/>
    <lineage>
        <taxon>Bacteria</taxon>
        <taxon>Bacillati</taxon>
        <taxon>Actinomycetota</taxon>
        <taxon>Actinomycetes</taxon>
        <taxon>Pseudonocardiales</taxon>
        <taxon>Pseudonocardiaceae</taxon>
        <taxon>Amycolatopsis</taxon>
    </lineage>
</organism>
<dbReference type="AlphaFoldDB" id="A0A1H3EDG7"/>